<dbReference type="EMBL" id="QLTW01000068">
    <property type="protein sequence ID" value="MBT9145271.1"/>
    <property type="molecule type" value="Genomic_DNA"/>
</dbReference>
<feature type="transmembrane region" description="Helical" evidence="1">
    <location>
        <begin position="257"/>
        <end position="276"/>
    </location>
</feature>
<protein>
    <recommendedName>
        <fullName evidence="4">ABC-2 family transporter protein</fullName>
    </recommendedName>
</protein>
<gene>
    <name evidence="2" type="ORF">DDT42_01141</name>
</gene>
<evidence type="ECO:0000313" key="2">
    <source>
        <dbReference type="EMBL" id="MBT9145271.1"/>
    </source>
</evidence>
<name>A0A9E2F4N4_PSYF1</name>
<organism evidence="2 3">
    <name type="scientific">Psychracetigena formicireducens</name>
    <dbReference type="NCBI Taxonomy" id="2986056"/>
    <lineage>
        <taxon>Bacteria</taxon>
        <taxon>Bacillati</taxon>
        <taxon>Candidatus Lithacetigenota</taxon>
        <taxon>Candidatus Psychracetigena</taxon>
    </lineage>
</organism>
<feature type="transmembrane region" description="Helical" evidence="1">
    <location>
        <begin position="201"/>
        <end position="224"/>
    </location>
</feature>
<keyword evidence="1" id="KW-0812">Transmembrane</keyword>
<keyword evidence="1" id="KW-1133">Transmembrane helix</keyword>
<dbReference type="AlphaFoldDB" id="A0A9E2F4N4"/>
<accession>A0A9E2F4N4</accession>
<comment type="caution">
    <text evidence="2">The sequence shown here is derived from an EMBL/GenBank/DDBJ whole genome shotgun (WGS) entry which is preliminary data.</text>
</comment>
<feature type="transmembrane region" description="Helical" evidence="1">
    <location>
        <begin position="169"/>
        <end position="194"/>
    </location>
</feature>
<sequence>MKGLILNEIAQLLFSWKWWPLILIAFLIGWHNTEGIIVQAFNHRVDVNIWDAYLVAMNNWIDPGFLLMLAIAFATSDIVTKDYLTNYHWLVLSRKPNRLKWWSAKLFLVFAVTLVAIVATLGFSILWGLIRGIPFSSSPSSFAMGITAVRGGFYQAFPPFPPLTPDTNVLGLVAGITLYSSLTFGVIMSLFILASLFFAKPFFIVGLVFFWSLLEFTLTQYVLFWQRYLSLAARTFLMAHSPIINESVFNPLFHPPLWSSSTVFIIIGIGTWLWGWRRIKQTDF</sequence>
<keyword evidence="1" id="KW-0472">Membrane</keyword>
<feature type="transmembrane region" description="Helical" evidence="1">
    <location>
        <begin position="12"/>
        <end position="31"/>
    </location>
</feature>
<reference evidence="2 3" key="1">
    <citation type="journal article" date="2021" name="bioRxiv">
        <title>Unique metabolic strategies in Hadean analogues reveal hints for primordial physiology.</title>
        <authorList>
            <person name="Nobu M.K."/>
            <person name="Nakai R."/>
            <person name="Tamazawa S."/>
            <person name="Mori H."/>
            <person name="Toyoda A."/>
            <person name="Ijiri A."/>
            <person name="Suzuki S."/>
            <person name="Kurokawa K."/>
            <person name="Kamagata Y."/>
            <person name="Tamaki H."/>
        </authorList>
    </citation>
    <scope>NUCLEOTIDE SEQUENCE [LARGE SCALE GENOMIC DNA]</scope>
    <source>
        <strain evidence="2">BS525</strain>
    </source>
</reference>
<evidence type="ECO:0008006" key="4">
    <source>
        <dbReference type="Google" id="ProtNLM"/>
    </source>
</evidence>
<proteinExistence type="predicted"/>
<evidence type="ECO:0000256" key="1">
    <source>
        <dbReference type="SAM" id="Phobius"/>
    </source>
</evidence>
<dbReference type="Proteomes" id="UP000811545">
    <property type="component" value="Unassembled WGS sequence"/>
</dbReference>
<evidence type="ECO:0000313" key="3">
    <source>
        <dbReference type="Proteomes" id="UP000811545"/>
    </source>
</evidence>
<feature type="transmembrane region" description="Helical" evidence="1">
    <location>
        <begin position="106"/>
        <end position="130"/>
    </location>
</feature>